<keyword evidence="5 9" id="KW-1133">Transmembrane helix</keyword>
<evidence type="ECO:0000256" key="4">
    <source>
        <dbReference type="ARBA" id="ARBA00022692"/>
    </source>
</evidence>
<keyword evidence="4 9" id="KW-0812">Transmembrane</keyword>
<dbReference type="InterPro" id="IPR044851">
    <property type="entry name" value="Wax_synthase"/>
</dbReference>
<dbReference type="PANTHER" id="PTHR31595">
    <property type="entry name" value="LONG-CHAIN-ALCOHOL O-FATTY-ACYLTRANSFERASE 3-RELATED"/>
    <property type="match status" value="1"/>
</dbReference>
<feature type="transmembrane region" description="Helical" evidence="9">
    <location>
        <begin position="26"/>
        <end position="46"/>
    </location>
</feature>
<evidence type="ECO:0000256" key="5">
    <source>
        <dbReference type="ARBA" id="ARBA00022989"/>
    </source>
</evidence>
<evidence type="ECO:0000313" key="12">
    <source>
        <dbReference type="Proteomes" id="UP000030645"/>
    </source>
</evidence>
<accession>W9QM97</accession>
<dbReference type="AlphaFoldDB" id="W9QM97"/>
<feature type="domain" description="Wax synthase" evidence="10">
    <location>
        <begin position="4"/>
        <end position="64"/>
    </location>
</feature>
<evidence type="ECO:0000256" key="2">
    <source>
        <dbReference type="ARBA" id="ARBA00007282"/>
    </source>
</evidence>
<evidence type="ECO:0000256" key="1">
    <source>
        <dbReference type="ARBA" id="ARBA00004141"/>
    </source>
</evidence>
<keyword evidence="6" id="KW-0443">Lipid metabolism</keyword>
<evidence type="ECO:0000256" key="6">
    <source>
        <dbReference type="ARBA" id="ARBA00023098"/>
    </source>
</evidence>
<dbReference type="GO" id="GO:0016020">
    <property type="term" value="C:membrane"/>
    <property type="evidence" value="ECO:0007669"/>
    <property type="project" value="UniProtKB-SubCell"/>
</dbReference>
<proteinExistence type="inferred from homology"/>
<evidence type="ECO:0000256" key="9">
    <source>
        <dbReference type="SAM" id="Phobius"/>
    </source>
</evidence>
<dbReference type="eggNOG" id="ENOG502QW01">
    <property type="taxonomic scope" value="Eukaryota"/>
</dbReference>
<organism evidence="11 12">
    <name type="scientific">Morus notabilis</name>
    <dbReference type="NCBI Taxonomy" id="981085"/>
    <lineage>
        <taxon>Eukaryota</taxon>
        <taxon>Viridiplantae</taxon>
        <taxon>Streptophyta</taxon>
        <taxon>Embryophyta</taxon>
        <taxon>Tracheophyta</taxon>
        <taxon>Spermatophyta</taxon>
        <taxon>Magnoliopsida</taxon>
        <taxon>eudicotyledons</taxon>
        <taxon>Gunneridae</taxon>
        <taxon>Pentapetalae</taxon>
        <taxon>rosids</taxon>
        <taxon>fabids</taxon>
        <taxon>Rosales</taxon>
        <taxon>Moraceae</taxon>
        <taxon>Moreae</taxon>
        <taxon>Morus</taxon>
    </lineage>
</organism>
<evidence type="ECO:0000256" key="3">
    <source>
        <dbReference type="ARBA" id="ARBA00022679"/>
    </source>
</evidence>
<evidence type="ECO:0000259" key="10">
    <source>
        <dbReference type="Pfam" id="PF13813"/>
    </source>
</evidence>
<keyword evidence="8" id="KW-0012">Acyltransferase</keyword>
<keyword evidence="12" id="KW-1185">Reference proteome</keyword>
<dbReference type="GO" id="GO:0008374">
    <property type="term" value="F:O-acyltransferase activity"/>
    <property type="evidence" value="ECO:0007669"/>
    <property type="project" value="InterPro"/>
</dbReference>
<dbReference type="InterPro" id="IPR032805">
    <property type="entry name" value="Wax_synthase_dom"/>
</dbReference>
<dbReference type="EMBL" id="KE343797">
    <property type="protein sequence ID" value="EXB41565.1"/>
    <property type="molecule type" value="Genomic_DNA"/>
</dbReference>
<gene>
    <name evidence="11" type="ORF">L484_013642</name>
</gene>
<comment type="similarity">
    <text evidence="2">Belongs to the wax synthase family.</text>
</comment>
<dbReference type="Pfam" id="PF13813">
    <property type="entry name" value="MBOAT_2"/>
    <property type="match status" value="1"/>
</dbReference>
<evidence type="ECO:0000256" key="8">
    <source>
        <dbReference type="ARBA" id="ARBA00023315"/>
    </source>
</evidence>
<dbReference type="GO" id="GO:0006629">
    <property type="term" value="P:lipid metabolic process"/>
    <property type="evidence" value="ECO:0007669"/>
    <property type="project" value="UniProtKB-KW"/>
</dbReference>
<name>W9QM97_9ROSA</name>
<dbReference type="PANTHER" id="PTHR31595:SF38">
    <property type="entry name" value="MBOAT (MEMBRANE BOUND O-ACYL TRANSFERASE) FAMILY PROTEIN"/>
    <property type="match status" value="1"/>
</dbReference>
<feature type="transmembrane region" description="Helical" evidence="9">
    <location>
        <begin position="58"/>
        <end position="76"/>
    </location>
</feature>
<sequence length="150" mass="16652">MASNILRPTVYVPTREIFSRLIGRKWAPLPAVLASFLVSGVMHEWIFYNIGRSKPTWGITWFFVVHGVLLAAEIGVKKALNGRWRLPAAASGLTATAVVIGSALWLFLPAMMKCNADVMAHREIVAFIEFVKNVGPRLRIDKAIVFSSFP</sequence>
<dbReference type="Proteomes" id="UP000030645">
    <property type="component" value="Unassembled WGS sequence"/>
</dbReference>
<evidence type="ECO:0000313" key="11">
    <source>
        <dbReference type="EMBL" id="EXB41565.1"/>
    </source>
</evidence>
<keyword evidence="7 9" id="KW-0472">Membrane</keyword>
<protein>
    <recommendedName>
        <fullName evidence="10">Wax synthase domain-containing protein</fullName>
    </recommendedName>
</protein>
<keyword evidence="3" id="KW-0808">Transferase</keyword>
<evidence type="ECO:0000256" key="7">
    <source>
        <dbReference type="ARBA" id="ARBA00023136"/>
    </source>
</evidence>
<feature type="transmembrane region" description="Helical" evidence="9">
    <location>
        <begin position="88"/>
        <end position="108"/>
    </location>
</feature>
<reference evidence="12" key="1">
    <citation type="submission" date="2013-01" db="EMBL/GenBank/DDBJ databases">
        <title>Draft Genome Sequence of a Mulberry Tree, Morus notabilis C.K. Schneid.</title>
        <authorList>
            <person name="He N."/>
            <person name="Zhao S."/>
        </authorList>
    </citation>
    <scope>NUCLEOTIDE SEQUENCE</scope>
</reference>
<dbReference type="STRING" id="981085.W9QM97"/>
<comment type="subcellular location">
    <subcellularLocation>
        <location evidence="1">Membrane</location>
        <topology evidence="1">Multi-pass membrane protein</topology>
    </subcellularLocation>
</comment>